<dbReference type="GO" id="GO:0071972">
    <property type="term" value="F:peptidoglycan L,D-transpeptidase activity"/>
    <property type="evidence" value="ECO:0007669"/>
    <property type="project" value="TreeGrafter"/>
</dbReference>
<evidence type="ECO:0000256" key="9">
    <source>
        <dbReference type="PROSITE-ProRule" id="PRU00339"/>
    </source>
</evidence>
<dbReference type="Gene3D" id="1.25.40.10">
    <property type="entry name" value="Tetratricopeptide repeat domain"/>
    <property type="match status" value="1"/>
</dbReference>
<dbReference type="InterPro" id="IPR038063">
    <property type="entry name" value="Transpep_catalytic_dom"/>
</dbReference>
<keyword evidence="9" id="KW-0802">TPR repeat</keyword>
<keyword evidence="3" id="KW-0328">Glycosyltransferase</keyword>
<evidence type="ECO:0000256" key="7">
    <source>
        <dbReference type="ARBA" id="ARBA00022984"/>
    </source>
</evidence>
<feature type="transmembrane region" description="Helical" evidence="11">
    <location>
        <begin position="120"/>
        <end position="142"/>
    </location>
</feature>
<comment type="pathway">
    <text evidence="1 10">Cell wall biogenesis; peptidoglycan biosynthesis.</text>
</comment>
<feature type="repeat" description="TPR" evidence="9">
    <location>
        <begin position="45"/>
        <end position="78"/>
    </location>
</feature>
<dbReference type="InterPro" id="IPR050979">
    <property type="entry name" value="LD-transpeptidase"/>
</dbReference>
<dbReference type="PROSITE" id="PS52029">
    <property type="entry name" value="LD_TPASE"/>
    <property type="match status" value="1"/>
</dbReference>
<dbReference type="GO" id="GO:0018104">
    <property type="term" value="P:peptidoglycan-protein cross-linking"/>
    <property type="evidence" value="ECO:0007669"/>
    <property type="project" value="TreeGrafter"/>
</dbReference>
<dbReference type="Proteomes" id="UP000450917">
    <property type="component" value="Unassembled WGS sequence"/>
</dbReference>
<dbReference type="GO" id="GO:0071555">
    <property type="term" value="P:cell wall organization"/>
    <property type="evidence" value="ECO:0007669"/>
    <property type="project" value="UniProtKB-UniRule"/>
</dbReference>
<comment type="caution">
    <text evidence="13">The sequence shown here is derived from an EMBL/GenBank/DDBJ whole genome shotgun (WGS) entry which is preliminary data.</text>
</comment>
<dbReference type="GO" id="GO:0016757">
    <property type="term" value="F:glycosyltransferase activity"/>
    <property type="evidence" value="ECO:0007669"/>
    <property type="project" value="UniProtKB-KW"/>
</dbReference>
<name>A0A7X3CS24_9BACL</name>
<feature type="domain" description="L,D-TPase catalytic" evidence="12">
    <location>
        <begin position="346"/>
        <end position="455"/>
    </location>
</feature>
<dbReference type="InterPro" id="IPR019734">
    <property type="entry name" value="TPR_rpt"/>
</dbReference>
<dbReference type="Pfam" id="PF03734">
    <property type="entry name" value="YkuD"/>
    <property type="match status" value="1"/>
</dbReference>
<accession>A0A7X3CS24</accession>
<dbReference type="PANTHER" id="PTHR30582">
    <property type="entry name" value="L,D-TRANSPEPTIDASE"/>
    <property type="match status" value="1"/>
</dbReference>
<reference evidence="13 14" key="1">
    <citation type="submission" date="2019-11" db="EMBL/GenBank/DDBJ databases">
        <title>Draft genome sequences of five Paenibacillus species of dairy origin.</title>
        <authorList>
            <person name="Olajide A.M."/>
            <person name="Chen S."/>
            <person name="Lapointe G."/>
        </authorList>
    </citation>
    <scope>NUCLEOTIDE SEQUENCE [LARGE SCALE GENOMIC DNA]</scope>
    <source>
        <strain evidence="13 14">2CS3</strain>
    </source>
</reference>
<evidence type="ECO:0000256" key="3">
    <source>
        <dbReference type="ARBA" id="ARBA00022676"/>
    </source>
</evidence>
<protein>
    <submittedName>
        <fullName evidence="13">L,D-transpeptidase family protein</fullName>
    </submittedName>
</protein>
<evidence type="ECO:0000256" key="4">
    <source>
        <dbReference type="ARBA" id="ARBA00022679"/>
    </source>
</evidence>
<evidence type="ECO:0000256" key="1">
    <source>
        <dbReference type="ARBA" id="ARBA00004752"/>
    </source>
</evidence>
<evidence type="ECO:0000256" key="6">
    <source>
        <dbReference type="ARBA" id="ARBA00022960"/>
    </source>
</evidence>
<evidence type="ECO:0000256" key="8">
    <source>
        <dbReference type="ARBA" id="ARBA00023316"/>
    </source>
</evidence>
<evidence type="ECO:0000256" key="11">
    <source>
        <dbReference type="SAM" id="Phobius"/>
    </source>
</evidence>
<feature type="active site" description="Nucleophile" evidence="10">
    <location>
        <position position="431"/>
    </location>
</feature>
<dbReference type="PANTHER" id="PTHR30582:SF24">
    <property type="entry name" value="L,D-TRANSPEPTIDASE ERFK_SRFK-RELATED"/>
    <property type="match status" value="1"/>
</dbReference>
<dbReference type="RefSeq" id="WP_155614528.1">
    <property type="nucleotide sequence ID" value="NZ_WNZX01000006.1"/>
</dbReference>
<dbReference type="GO" id="GO:0005576">
    <property type="term" value="C:extracellular region"/>
    <property type="evidence" value="ECO:0007669"/>
    <property type="project" value="TreeGrafter"/>
</dbReference>
<comment type="similarity">
    <text evidence="2">Belongs to the YkuD family.</text>
</comment>
<dbReference type="InterPro" id="IPR011990">
    <property type="entry name" value="TPR-like_helical_dom_sf"/>
</dbReference>
<keyword evidence="4" id="KW-0808">Transferase</keyword>
<dbReference type="PROSITE" id="PS50005">
    <property type="entry name" value="TPR"/>
    <property type="match status" value="1"/>
</dbReference>
<dbReference type="UniPathway" id="UPA00219"/>
<evidence type="ECO:0000313" key="14">
    <source>
        <dbReference type="Proteomes" id="UP000450917"/>
    </source>
</evidence>
<evidence type="ECO:0000256" key="10">
    <source>
        <dbReference type="PROSITE-ProRule" id="PRU01373"/>
    </source>
</evidence>
<keyword evidence="11" id="KW-0812">Transmembrane</keyword>
<evidence type="ECO:0000259" key="12">
    <source>
        <dbReference type="PROSITE" id="PS52029"/>
    </source>
</evidence>
<evidence type="ECO:0000313" key="13">
    <source>
        <dbReference type="EMBL" id="MUG70852.1"/>
    </source>
</evidence>
<dbReference type="SUPFAM" id="SSF141523">
    <property type="entry name" value="L,D-transpeptidase catalytic domain-like"/>
    <property type="match status" value="1"/>
</dbReference>
<evidence type="ECO:0000256" key="5">
    <source>
        <dbReference type="ARBA" id="ARBA00022801"/>
    </source>
</evidence>
<feature type="active site" description="Proton donor/acceptor" evidence="10">
    <location>
        <position position="415"/>
    </location>
</feature>
<dbReference type="AlphaFoldDB" id="A0A7X3CS24"/>
<gene>
    <name evidence="13" type="ORF">GNP93_09185</name>
</gene>
<dbReference type="GO" id="GO:0008360">
    <property type="term" value="P:regulation of cell shape"/>
    <property type="evidence" value="ECO:0007669"/>
    <property type="project" value="UniProtKB-UniRule"/>
</dbReference>
<dbReference type="CDD" id="cd16913">
    <property type="entry name" value="YkuD_like"/>
    <property type="match status" value="1"/>
</dbReference>
<dbReference type="EMBL" id="WNZX01000006">
    <property type="protein sequence ID" value="MUG70852.1"/>
    <property type="molecule type" value="Genomic_DNA"/>
</dbReference>
<keyword evidence="8 10" id="KW-0961">Cell wall biogenesis/degradation</keyword>
<keyword evidence="7 10" id="KW-0573">Peptidoglycan synthesis</keyword>
<organism evidence="13 14">
    <name type="scientific">Paenibacillus validus</name>
    <dbReference type="NCBI Taxonomy" id="44253"/>
    <lineage>
        <taxon>Bacteria</taxon>
        <taxon>Bacillati</taxon>
        <taxon>Bacillota</taxon>
        <taxon>Bacilli</taxon>
        <taxon>Bacillales</taxon>
        <taxon>Paenibacillaceae</taxon>
        <taxon>Paenibacillus</taxon>
    </lineage>
</organism>
<keyword evidence="11" id="KW-1133">Transmembrane helix</keyword>
<keyword evidence="6 10" id="KW-0133">Cell shape</keyword>
<keyword evidence="11" id="KW-0472">Membrane</keyword>
<proteinExistence type="inferred from homology"/>
<keyword evidence="14" id="KW-1185">Reference proteome</keyword>
<sequence length="520" mass="56262">MKQSQGRFPSPAAQQLVHLHKNLYVNRHDPKYHEKVIRYLDPHSPEAHYRLGQHFDQKGLKSKALYHYKQSMKVYPSPYYYQASGAIRRLEQNAAAGAATASGTIAGPTPEQRAERAFPLFLKVLVMTLFMINIALLFIFFAPSAISKAVTVLSPFTVGKSVTYESVEKPFLLHFPHGEPNRKVEDALHQKAIKLAEAYPNAHIVIYGIASSAAGAEQKAVPLTNDDWKRQAFVVAEYNPAIDQAVKIRFVHPELTAVGANIVRTALNAYISEHGTAPPRLDDLLQDYPNNYMSFLPAEGQSGSALVRTFFNGSGGWVYDREAADAERMFYPNTEPGDEPIRYTPVQLVVEAAQHSLELRTGDRPIARYRIGLGSDSTPTPTGSFTVGNRVIEPEGRSPGVYGAAALSLGSIAIHGTTDVSSIGRSVSLGCIRLSNEEMASLYPLTPRGAQVVIVPAEPGGTASANVAAADAWAPAPAVAADSTAPTPALTEALMLGARSQSGPLKPVETAKGNLFHWLG</sequence>
<dbReference type="SUPFAM" id="SSF48452">
    <property type="entry name" value="TPR-like"/>
    <property type="match status" value="1"/>
</dbReference>
<dbReference type="InterPro" id="IPR005490">
    <property type="entry name" value="LD_TPept_cat_dom"/>
</dbReference>
<dbReference type="Gene3D" id="2.40.440.10">
    <property type="entry name" value="L,D-transpeptidase catalytic domain-like"/>
    <property type="match status" value="1"/>
</dbReference>
<evidence type="ECO:0000256" key="2">
    <source>
        <dbReference type="ARBA" id="ARBA00005992"/>
    </source>
</evidence>
<keyword evidence="5" id="KW-0378">Hydrolase</keyword>